<evidence type="ECO:0000313" key="3">
    <source>
        <dbReference type="Proteomes" id="UP000192468"/>
    </source>
</evidence>
<keyword evidence="3" id="KW-1185">Reference proteome</keyword>
<keyword evidence="1" id="KW-1133">Transmembrane helix</keyword>
<feature type="transmembrane region" description="Helical" evidence="1">
    <location>
        <begin position="431"/>
        <end position="451"/>
    </location>
</feature>
<reference evidence="2 3" key="1">
    <citation type="submission" date="2017-04" db="EMBL/GenBank/DDBJ databases">
        <authorList>
            <person name="Afonso C.L."/>
            <person name="Miller P.J."/>
            <person name="Scott M.A."/>
            <person name="Spackman E."/>
            <person name="Goraichik I."/>
            <person name="Dimitrov K.M."/>
            <person name="Suarez D.L."/>
            <person name="Swayne D.E."/>
        </authorList>
    </citation>
    <scope>NUCLEOTIDE SEQUENCE [LARGE SCALE GENOMIC DNA]</scope>
    <source>
        <strain evidence="2 3">DSM 12555</strain>
    </source>
</reference>
<dbReference type="AlphaFoldDB" id="A0A1W1XBB2"/>
<dbReference type="STRING" id="1121291.SAMN02745134_01159"/>
<feature type="transmembrane region" description="Helical" evidence="1">
    <location>
        <begin position="190"/>
        <end position="209"/>
    </location>
</feature>
<feature type="transmembrane region" description="Helical" evidence="1">
    <location>
        <begin position="155"/>
        <end position="178"/>
    </location>
</feature>
<feature type="transmembrane region" description="Helical" evidence="1">
    <location>
        <begin position="391"/>
        <end position="419"/>
    </location>
</feature>
<keyword evidence="1" id="KW-0812">Transmembrane</keyword>
<dbReference type="EMBL" id="FWXH01000003">
    <property type="protein sequence ID" value="SMC20968.1"/>
    <property type="molecule type" value="Genomic_DNA"/>
</dbReference>
<feature type="transmembrane region" description="Helical" evidence="1">
    <location>
        <begin position="481"/>
        <end position="501"/>
    </location>
</feature>
<feature type="transmembrane region" description="Helical" evidence="1">
    <location>
        <begin position="544"/>
        <end position="564"/>
    </location>
</feature>
<feature type="transmembrane region" description="Helical" evidence="1">
    <location>
        <begin position="576"/>
        <end position="593"/>
    </location>
</feature>
<name>A0A1W1XBB2_9CLOT</name>
<evidence type="ECO:0000256" key="1">
    <source>
        <dbReference type="SAM" id="Phobius"/>
    </source>
</evidence>
<feature type="transmembrane region" description="Helical" evidence="1">
    <location>
        <begin position="513"/>
        <end position="532"/>
    </location>
</feature>
<dbReference type="Pfam" id="PF09913">
    <property type="entry name" value="DUF2142"/>
    <property type="match status" value="1"/>
</dbReference>
<dbReference type="RefSeq" id="WP_084114597.1">
    <property type="nucleotide sequence ID" value="NZ_FWXH01000003.1"/>
</dbReference>
<keyword evidence="1" id="KW-0472">Membrane</keyword>
<proteinExistence type="predicted"/>
<accession>A0A1W1XBB2</accession>
<organism evidence="2 3">
    <name type="scientific">Clostridium acidisoli DSM 12555</name>
    <dbReference type="NCBI Taxonomy" id="1121291"/>
    <lineage>
        <taxon>Bacteria</taxon>
        <taxon>Bacillati</taxon>
        <taxon>Bacillota</taxon>
        <taxon>Clostridia</taxon>
        <taxon>Eubacteriales</taxon>
        <taxon>Clostridiaceae</taxon>
        <taxon>Clostridium</taxon>
    </lineage>
</organism>
<gene>
    <name evidence="2" type="ORF">SAMN02745134_01159</name>
</gene>
<feature type="transmembrane region" description="Helical" evidence="1">
    <location>
        <begin position="308"/>
        <end position="331"/>
    </location>
</feature>
<protein>
    <submittedName>
        <fullName evidence="2">Uncharacterized membrane protein</fullName>
    </submittedName>
</protein>
<evidence type="ECO:0000313" key="2">
    <source>
        <dbReference type="EMBL" id="SMC20968.1"/>
    </source>
</evidence>
<sequence length="630" mass="71110">MNRKDSRRMRIAILAVVVLVIGIFLEVVVFNFNHFKIARSERGLYNVSVDNISLNGLKRDSNGLYVTGKEAYFEVPVNRYAAKVRLNFKQGSQSFKVYTKDINGNISMTYTSNSDIKGFLNIDINENIKNIKFYVEADSSKQSIGLQSVDINNKFYFNIIRFLLTIVIIYILLAIVIFKKYLQKNLHVSFIAISLALGTMFIICVPQYYSYDESAHFLRSYETASFDFNFSKTKQSKWISNIDAFTGYSGHGGLYNSYVDRIDSVITFFNNDYTNEKHINSPEDTYLFVPYIPQSIGIFVGKTLRLPFILTFYLGRFFSLLVFSLLGGVIIKRIKIAKRLVFIILLFPCVILTAGAYSVDPMSQIFAIAAVAIFVNMLCEKENSIGYRQIAQFVACVAVTTMCKVPYAPLILLILAVPTNKFRNNKKMDKYLVKLIPFVIIGVVAIATFLYGESKNINQWGVPGVNVKGQVSFIIRNLPQYAYIIVKFISSSTLGLFQGAISSLAYCGGIDSVWFMIILITLFVVAIVDAEDDVLILGKAEKKIMGISIILSWVLVLTALYLTFTPVAKNTIDGVQGRYITPLLLPLLLLFKNNKISSKFNKEKLNYAIIVMTTIILSVSAIYIYLQFSN</sequence>
<feature type="transmembrane region" description="Helical" evidence="1">
    <location>
        <begin position="605"/>
        <end position="626"/>
    </location>
</feature>
<dbReference type="OrthoDB" id="2220917at2"/>
<feature type="transmembrane region" description="Helical" evidence="1">
    <location>
        <begin position="363"/>
        <end position="379"/>
    </location>
</feature>
<feature type="transmembrane region" description="Helical" evidence="1">
    <location>
        <begin position="340"/>
        <end position="357"/>
    </location>
</feature>
<dbReference type="Proteomes" id="UP000192468">
    <property type="component" value="Unassembled WGS sequence"/>
</dbReference>
<dbReference type="InterPro" id="IPR018674">
    <property type="entry name" value="DUF2142_membrane"/>
</dbReference>
<feature type="transmembrane region" description="Helical" evidence="1">
    <location>
        <begin position="12"/>
        <end position="32"/>
    </location>
</feature>